<dbReference type="EMBL" id="CP014160">
    <property type="protein sequence ID" value="AMB94904.1"/>
    <property type="molecule type" value="Genomic_DNA"/>
</dbReference>
<dbReference type="RefSeq" id="WP_067976442.1">
    <property type="nucleotide sequence ID" value="NZ_CAJHKM010000003.1"/>
</dbReference>
<evidence type="ECO:0000313" key="1">
    <source>
        <dbReference type="EMBL" id="AMB94904.1"/>
    </source>
</evidence>
<gene>
    <name evidence="1" type="ORF">AWM72_09115</name>
</gene>
<reference evidence="2" key="2">
    <citation type="submission" date="2016-01" db="EMBL/GenBank/DDBJ databases">
        <title>Six Aerococcus type strain genome sequencing and assembly using PacBio and Illumina Hiseq.</title>
        <authorList>
            <person name="Carkaci D."/>
            <person name="Dargis R."/>
            <person name="Nielsen X.C."/>
            <person name="Skovgaard O."/>
            <person name="Fuursted K."/>
            <person name="Christensen J.J."/>
        </authorList>
    </citation>
    <scope>NUCLEOTIDE SEQUENCE [LARGE SCALE GENOMIC DNA]</scope>
    <source>
        <strain evidence="2">CCUG43001</strain>
    </source>
</reference>
<name>A0A0X8FCN4_9LACT</name>
<evidence type="ECO:0000313" key="2">
    <source>
        <dbReference type="Proteomes" id="UP000069912"/>
    </source>
</evidence>
<dbReference type="AlphaFoldDB" id="A0A0X8FCN4"/>
<dbReference type="KEGG" id="asan:AWM72_09115"/>
<dbReference type="Proteomes" id="UP000069912">
    <property type="component" value="Chromosome"/>
</dbReference>
<dbReference type="GeneID" id="92904228"/>
<organism evidence="1 2">
    <name type="scientific">Aerococcus sanguinicola</name>
    <dbReference type="NCBI Taxonomy" id="119206"/>
    <lineage>
        <taxon>Bacteria</taxon>
        <taxon>Bacillati</taxon>
        <taxon>Bacillota</taxon>
        <taxon>Bacilli</taxon>
        <taxon>Lactobacillales</taxon>
        <taxon>Aerococcaceae</taxon>
        <taxon>Aerococcus</taxon>
    </lineage>
</organism>
<accession>A0A0X8FCN4</accession>
<protein>
    <submittedName>
        <fullName evidence="1">Uncharacterized protein</fullName>
    </submittedName>
</protein>
<keyword evidence="2" id="KW-1185">Reference proteome</keyword>
<proteinExistence type="predicted"/>
<sequence length="90" mass="10345">MDKEAVLGIVKSRLGITSQVRDTYLLPIISGVISEIENQQGITLKSDRPDHVMFVADYAEYRYSNKDDPTLPRHLQWRLHNLVVGEKHVE</sequence>
<reference evidence="1 2" key="1">
    <citation type="journal article" date="2016" name="Genome Announc.">
        <title>Complete Genome Sequences of Aerococcus christensenii CCUG 28831T, Aerococcus sanguinicola CCUG 43001T, Aerococcus urinae CCUG 36881T, Aerococcus urinaeequi CCUG 28094T, Aerococcus urinaehominis CCUG 42038 BT, and Aerococcus viridans CCUG 4311T.</title>
        <authorList>
            <person name="Carkaci D."/>
            <person name="Dargis R."/>
            <person name="Nielsen X.C."/>
            <person name="Skovgaard O."/>
            <person name="Fuursted K."/>
            <person name="Christensen J.J."/>
        </authorList>
    </citation>
    <scope>NUCLEOTIDE SEQUENCE [LARGE SCALE GENOMIC DNA]</scope>
    <source>
        <strain evidence="1 2">CCUG43001</strain>
    </source>
</reference>